<gene>
    <name evidence="2" type="ORF">Q5I04_04915</name>
    <name evidence="3" type="ORF">Q5I06_05230</name>
</gene>
<dbReference type="PROSITE" id="PS51352">
    <property type="entry name" value="THIOREDOXIN_2"/>
    <property type="match status" value="1"/>
</dbReference>
<dbReference type="InterPro" id="IPR013766">
    <property type="entry name" value="Thioredoxin_domain"/>
</dbReference>
<reference evidence="2" key="2">
    <citation type="submission" date="2023-07" db="EMBL/GenBank/DDBJ databases">
        <authorList>
            <person name="Aydin F."/>
            <person name="Tarhane S."/>
            <person name="Saticioglu I.B."/>
            <person name="Karakaya E."/>
            <person name="Abay S."/>
            <person name="Guran O."/>
            <person name="Bozkurt E."/>
            <person name="Uzum N."/>
            <person name="Olgun K."/>
            <person name="Jablonski D."/>
        </authorList>
    </citation>
    <scope>NUCLEOTIDE SEQUENCE</scope>
    <source>
        <strain evidence="2">Faydin-H75</strain>
    </source>
</reference>
<dbReference type="PROSITE" id="PS51257">
    <property type="entry name" value="PROKAR_LIPOPROTEIN"/>
    <property type="match status" value="1"/>
</dbReference>
<evidence type="ECO:0000313" key="2">
    <source>
        <dbReference type="EMBL" id="MDO7253249.1"/>
    </source>
</evidence>
<dbReference type="InterPro" id="IPR012336">
    <property type="entry name" value="Thioredoxin-like_fold"/>
</dbReference>
<dbReference type="InterPro" id="IPR036249">
    <property type="entry name" value="Thioredoxin-like_sf"/>
</dbReference>
<sequence>MKKIFLMAITLVILGMFSISLSGCNSDNKVDSSIISDGSNTSSKVSQESENLDKNSYAGLEDVFGDTKFITPNGKYMMMVFGANGCPYCEALKKDIKDTPSLKKYIQDNFTAYYINMSYSKIHDFKVGTPNDPKEIQVSTAQLSRMYDIRPTPTIVFSDTDGKTILEFPGYMPEKQFMAMLEFIATGEWKKAKDQRQINQLLQEYVMKKSNS</sequence>
<dbReference type="EMBL" id="JAUPEV010000006">
    <property type="protein sequence ID" value="MDO7253249.1"/>
    <property type="molecule type" value="Genomic_DNA"/>
</dbReference>
<dbReference type="CDD" id="cd02951">
    <property type="entry name" value="SoxW"/>
    <property type="match status" value="1"/>
</dbReference>
<proteinExistence type="predicted"/>
<accession>A0AA90Q2Y3</accession>
<dbReference type="Pfam" id="PF13098">
    <property type="entry name" value="Thioredoxin_2"/>
    <property type="match status" value="1"/>
</dbReference>
<dbReference type="Proteomes" id="UP001240777">
    <property type="component" value="Unassembled WGS sequence"/>
</dbReference>
<keyword evidence="5" id="KW-1185">Reference proteome</keyword>
<evidence type="ECO:0000313" key="3">
    <source>
        <dbReference type="EMBL" id="MDP2539173.1"/>
    </source>
</evidence>
<dbReference type="RefSeq" id="WP_305517093.1">
    <property type="nucleotide sequence ID" value="NZ_JAUPEV010000006.1"/>
</dbReference>
<comment type="caution">
    <text evidence="3">The sequence shown here is derived from an EMBL/GenBank/DDBJ whole genome shotgun (WGS) entry which is preliminary data.</text>
</comment>
<dbReference type="Proteomes" id="UP001177258">
    <property type="component" value="Unassembled WGS sequence"/>
</dbReference>
<feature type="domain" description="Thioredoxin" evidence="1">
    <location>
        <begin position="43"/>
        <end position="186"/>
    </location>
</feature>
<name>A0AA90Q2Y3_9HELI</name>
<evidence type="ECO:0000259" key="1">
    <source>
        <dbReference type="PROSITE" id="PS51352"/>
    </source>
</evidence>
<protein>
    <submittedName>
        <fullName evidence="3">Thioredoxin fold domain-containing protein</fullName>
    </submittedName>
</protein>
<dbReference type="InterPro" id="IPR041737">
    <property type="entry name" value="SoxW"/>
</dbReference>
<evidence type="ECO:0000313" key="5">
    <source>
        <dbReference type="Proteomes" id="UP001240777"/>
    </source>
</evidence>
<dbReference type="SUPFAM" id="SSF52833">
    <property type="entry name" value="Thioredoxin-like"/>
    <property type="match status" value="1"/>
</dbReference>
<dbReference type="EMBL" id="JAUYZK010000006">
    <property type="protein sequence ID" value="MDP2539173.1"/>
    <property type="molecule type" value="Genomic_DNA"/>
</dbReference>
<reference evidence="2 4" key="3">
    <citation type="journal article" date="2024" name="Syst. Appl. Microbiol.">
        <title>Helicobacter cappadocius sp. nov., from lizards: The first psychrotrophic Helicobacter species.</title>
        <authorList>
            <person name="Aydin F."/>
            <person name="Tarhane S."/>
            <person name="Karakaya E."/>
            <person name="Abay S."/>
            <person name="Kayman T."/>
            <person name="Guran O."/>
            <person name="Bozkurt E."/>
            <person name="Uzum N."/>
            <person name="Avci A."/>
            <person name="Olgun K."/>
            <person name="Jablonski D."/>
            <person name="Guran C."/>
            <person name="Burcin Saticioglu I."/>
        </authorList>
    </citation>
    <scope>NUCLEOTIDE SEQUENCE [LARGE SCALE GENOMIC DNA]</scope>
    <source>
        <strain evidence="2">Faydin-H75</strain>
        <strain evidence="4">faydin-H76</strain>
    </source>
</reference>
<organism evidence="3 4">
    <name type="scientific">Helicobacter cappadocius</name>
    <dbReference type="NCBI Taxonomy" id="3063998"/>
    <lineage>
        <taxon>Bacteria</taxon>
        <taxon>Pseudomonadati</taxon>
        <taxon>Campylobacterota</taxon>
        <taxon>Epsilonproteobacteria</taxon>
        <taxon>Campylobacterales</taxon>
        <taxon>Helicobacteraceae</taxon>
        <taxon>Helicobacter</taxon>
    </lineage>
</organism>
<dbReference type="AlphaFoldDB" id="A0AA90Q2Y3"/>
<reference evidence="3 5" key="1">
    <citation type="submission" date="2023-07" db="EMBL/GenBank/DDBJ databases">
        <title>Unpublished Manusciprt.</title>
        <authorList>
            <person name="Aydin F."/>
            <person name="Tarhane S."/>
            <person name="Saticioglu I.B."/>
            <person name="Karakaya E."/>
            <person name="Abay S."/>
            <person name="Guran O."/>
            <person name="Bozkurt E."/>
            <person name="Uzum N."/>
            <person name="Olgun K."/>
            <person name="Jablonski D."/>
        </authorList>
    </citation>
    <scope>NUCLEOTIDE SEQUENCE</scope>
    <source>
        <strain evidence="5">faydin-H75</strain>
        <strain evidence="3">Faydin-H76</strain>
    </source>
</reference>
<dbReference type="Gene3D" id="3.40.30.10">
    <property type="entry name" value="Glutaredoxin"/>
    <property type="match status" value="1"/>
</dbReference>
<evidence type="ECO:0000313" key="4">
    <source>
        <dbReference type="Proteomes" id="UP001177258"/>
    </source>
</evidence>